<sequence length="824" mass="89349">MAPVLSQEDQQNKAWWSLSKSPSTKDLRQAYSQSKPPTSHTKSSGKFTSLATAIGFKSKKNFPSLAIQNPPTPVITDIPRPDVQVTYNIPSLPVKKQAPPKLTRSRANSTAPQTPVEAQNEKRNSLLTLSDADPFAGRPMVVPPIAHPPLDPNRLSAHSSPSVTSPTPSKTDPSSNFNRVSYASSSSNSNSNSNALDSSTASSMNSPTGAPEHRQVNTKRSFPSLRAKRPEGMSRQASLTPSSVTTPRSGGTSPMHTTPPLSNQQDVTPPLRPKMRARGMTDSGTSHRPAFFLNDPPVPRRQLSHKASSDFHVQPSDTFAYNEASSSKSPKVVIRKPSVPHMHPAPTAPPTQRLPPPPIPRAEDLSASRISASSSGTSFTSSLAGNPAQSAHQDSRKGFGNLNQSDADSVISFAQAAGSRSSPQTLKKSISHNSLKTRFTHAASSTSHTKFPEDVSTDKATQKPRIFPHPRLPIPPIPRSIRPSTSPGLTSFPSTSETGQSPVSNRRASQVSTSRKRLFSNSSRLSTSHSSPISREDDTQSVFSLRSDVDAHLSHFKPWLTTPKSNPTPSFWDEERSDLIPNSPIFPAQDFAPQPIISPADVEKLEATVENHLPERPPGSRPRGFSILSASTVFSDFSITEDVDSLAPVTLSPQPLSRPSSKQMSIHESPMRRGRHSRPGSPTLSNFFDDRNIPAALPVEPFPTAKSRTPVMRAPPPPNPGMMSLPPPPRRGRKATLVSHPDIPEMTVAPPIATTLPLTINKSSSIRSNSKTIVDKPHPSRQTLMRKPSFLDIDDDLDPDPLSDRNLMTDSFLDLARESFDTTR</sequence>
<keyword evidence="3" id="KW-1185">Reference proteome</keyword>
<reference evidence="2 3" key="1">
    <citation type="journal article" date="2020" name="ISME J.">
        <title>Uncovering the hidden diversity of litter-decomposition mechanisms in mushroom-forming fungi.</title>
        <authorList>
            <person name="Floudas D."/>
            <person name="Bentzer J."/>
            <person name="Ahren D."/>
            <person name="Johansson T."/>
            <person name="Persson P."/>
            <person name="Tunlid A."/>
        </authorList>
    </citation>
    <scope>NUCLEOTIDE SEQUENCE [LARGE SCALE GENOMIC DNA]</scope>
    <source>
        <strain evidence="2 3">CBS 101986</strain>
    </source>
</reference>
<evidence type="ECO:0000313" key="2">
    <source>
        <dbReference type="EMBL" id="KAF5312758.1"/>
    </source>
</evidence>
<dbReference type="OrthoDB" id="3195323at2759"/>
<protein>
    <submittedName>
        <fullName evidence="2">Uncharacterized protein</fullName>
    </submittedName>
</protein>
<feature type="compositionally biased region" description="Pro residues" evidence="1">
    <location>
        <begin position="713"/>
        <end position="729"/>
    </location>
</feature>
<feature type="region of interest" description="Disordered" evidence="1">
    <location>
        <begin position="650"/>
        <end position="734"/>
    </location>
</feature>
<feature type="compositionally biased region" description="Polar residues" evidence="1">
    <location>
        <begin position="235"/>
        <end position="267"/>
    </location>
</feature>
<feature type="region of interest" description="Disordered" evidence="1">
    <location>
        <begin position="439"/>
        <end position="539"/>
    </location>
</feature>
<feature type="compositionally biased region" description="Polar residues" evidence="1">
    <location>
        <begin position="651"/>
        <end position="666"/>
    </location>
</feature>
<evidence type="ECO:0000313" key="3">
    <source>
        <dbReference type="Proteomes" id="UP000567179"/>
    </source>
</evidence>
<feature type="compositionally biased region" description="Low complexity" evidence="1">
    <location>
        <begin position="367"/>
        <end position="382"/>
    </location>
</feature>
<feature type="compositionally biased region" description="Low complexity" evidence="1">
    <location>
        <begin position="156"/>
        <end position="203"/>
    </location>
</feature>
<feature type="compositionally biased region" description="Polar residues" evidence="1">
    <location>
        <begin position="488"/>
        <end position="513"/>
    </location>
</feature>
<feature type="compositionally biased region" description="Pro residues" evidence="1">
    <location>
        <begin position="141"/>
        <end position="151"/>
    </location>
</feature>
<feature type="compositionally biased region" description="Polar residues" evidence="1">
    <location>
        <begin position="439"/>
        <end position="449"/>
    </location>
</feature>
<feature type="compositionally biased region" description="Polar residues" evidence="1">
    <location>
        <begin position="383"/>
        <end position="392"/>
    </location>
</feature>
<name>A0A8H5AYC1_9AGAR</name>
<feature type="compositionally biased region" description="Polar residues" evidence="1">
    <location>
        <begin position="29"/>
        <end position="46"/>
    </location>
</feature>
<dbReference type="Proteomes" id="UP000567179">
    <property type="component" value="Unassembled WGS sequence"/>
</dbReference>
<accession>A0A8H5AYC1</accession>
<feature type="compositionally biased region" description="Low complexity" evidence="1">
    <location>
        <begin position="520"/>
        <end position="533"/>
    </location>
</feature>
<feature type="compositionally biased region" description="Basic and acidic residues" evidence="1">
    <location>
        <begin position="450"/>
        <end position="461"/>
    </location>
</feature>
<dbReference type="EMBL" id="JAACJJ010000056">
    <property type="protein sequence ID" value="KAF5312758.1"/>
    <property type="molecule type" value="Genomic_DNA"/>
</dbReference>
<feature type="compositionally biased region" description="Polar residues" evidence="1">
    <location>
        <begin position="105"/>
        <end position="117"/>
    </location>
</feature>
<evidence type="ECO:0000256" key="1">
    <source>
        <dbReference type="SAM" id="MobiDB-lite"/>
    </source>
</evidence>
<proteinExistence type="predicted"/>
<comment type="caution">
    <text evidence="2">The sequence shown here is derived from an EMBL/GenBank/DDBJ whole genome shotgun (WGS) entry which is preliminary data.</text>
</comment>
<feature type="region of interest" description="Disordered" evidence="1">
    <location>
        <begin position="337"/>
        <end position="403"/>
    </location>
</feature>
<feature type="region of interest" description="Disordered" evidence="1">
    <location>
        <begin position="1"/>
        <end position="46"/>
    </location>
</feature>
<gene>
    <name evidence="2" type="ORF">D9619_002943</name>
</gene>
<organism evidence="2 3">
    <name type="scientific">Psilocybe cf. subviscida</name>
    <dbReference type="NCBI Taxonomy" id="2480587"/>
    <lineage>
        <taxon>Eukaryota</taxon>
        <taxon>Fungi</taxon>
        <taxon>Dikarya</taxon>
        <taxon>Basidiomycota</taxon>
        <taxon>Agaricomycotina</taxon>
        <taxon>Agaricomycetes</taxon>
        <taxon>Agaricomycetidae</taxon>
        <taxon>Agaricales</taxon>
        <taxon>Agaricineae</taxon>
        <taxon>Strophariaceae</taxon>
        <taxon>Psilocybe</taxon>
    </lineage>
</organism>
<feature type="compositionally biased region" description="Polar residues" evidence="1">
    <location>
        <begin position="7"/>
        <end position="22"/>
    </location>
</feature>
<dbReference type="AlphaFoldDB" id="A0A8H5AYC1"/>
<feature type="region of interest" description="Disordered" evidence="1">
    <location>
        <begin position="89"/>
        <end position="311"/>
    </location>
</feature>
<feature type="compositionally biased region" description="Pro residues" evidence="1">
    <location>
        <begin position="346"/>
        <end position="360"/>
    </location>
</feature>